<gene>
    <name evidence="1" type="ORF">UFOVP429_109</name>
    <name evidence="2" type="ORF">UFOVP696_58</name>
</gene>
<evidence type="ECO:0000313" key="2">
    <source>
        <dbReference type="EMBL" id="CAB4158190.1"/>
    </source>
</evidence>
<dbReference type="EMBL" id="LR796666">
    <property type="protein sequence ID" value="CAB4158190.1"/>
    <property type="molecule type" value="Genomic_DNA"/>
</dbReference>
<proteinExistence type="predicted"/>
<reference evidence="1" key="1">
    <citation type="submission" date="2020-04" db="EMBL/GenBank/DDBJ databases">
        <authorList>
            <person name="Chiriac C."/>
            <person name="Salcher M."/>
            <person name="Ghai R."/>
            <person name="Kavagutti S V."/>
        </authorList>
    </citation>
    <scope>NUCLEOTIDE SEQUENCE</scope>
</reference>
<name>A0A6J5MSW2_9CAUD</name>
<dbReference type="EMBL" id="LR796484">
    <property type="protein sequence ID" value="CAB4148116.1"/>
    <property type="molecule type" value="Genomic_DNA"/>
</dbReference>
<sequence length="229" mass="25331">MAVDRTDTFTPENDEFSIDNAVLTDRPAQTTSTVIKSGWEAAAKVAAPTGDYPVDFKFVEGEYQIIRFMDPAGTAGPFAVYKQHFLNQKTTGKRSYISLGDNDPLCVKLGSKPENKYAFTVINYSAEGGPQRQMLIASAKLFKQLAGIEHSGAGPLSSKYWSVTRTGKQQTTNYIITPIKPRDLSEDAPHIGLDEHAAEEIFKTFKPFDRSDLKESTWEELEAVALSLL</sequence>
<evidence type="ECO:0000313" key="1">
    <source>
        <dbReference type="EMBL" id="CAB4148116.1"/>
    </source>
</evidence>
<protein>
    <submittedName>
        <fullName evidence="1">Uncharacterized protein</fullName>
    </submittedName>
</protein>
<accession>A0A6J5MSW2</accession>
<organism evidence="1">
    <name type="scientific">uncultured Caudovirales phage</name>
    <dbReference type="NCBI Taxonomy" id="2100421"/>
    <lineage>
        <taxon>Viruses</taxon>
        <taxon>Duplodnaviria</taxon>
        <taxon>Heunggongvirae</taxon>
        <taxon>Uroviricota</taxon>
        <taxon>Caudoviricetes</taxon>
        <taxon>Peduoviridae</taxon>
        <taxon>Maltschvirus</taxon>
        <taxon>Maltschvirus maltsch</taxon>
    </lineage>
</organism>